<dbReference type="OrthoDB" id="6019999at2759"/>
<evidence type="ECO:0000259" key="1">
    <source>
        <dbReference type="Pfam" id="PF04685"/>
    </source>
</evidence>
<comment type="caution">
    <text evidence="3">The sequence shown here is derived from an EMBL/GenBank/DDBJ whole genome shotgun (WGS) entry which is preliminary data.</text>
</comment>
<evidence type="ECO:0000259" key="2">
    <source>
        <dbReference type="Pfam" id="PF12215"/>
    </source>
</evidence>
<dbReference type="EMBL" id="MU827318">
    <property type="protein sequence ID" value="KAJ7357746.1"/>
    <property type="molecule type" value="Genomic_DNA"/>
</dbReference>
<evidence type="ECO:0008006" key="5">
    <source>
        <dbReference type="Google" id="ProtNLM"/>
    </source>
</evidence>
<dbReference type="SUPFAM" id="SSF48208">
    <property type="entry name" value="Six-hairpin glycosidases"/>
    <property type="match status" value="1"/>
</dbReference>
<dbReference type="InterPro" id="IPR008928">
    <property type="entry name" value="6-hairpin_glycosidase_sf"/>
</dbReference>
<organism evidence="3 4">
    <name type="scientific">Desmophyllum pertusum</name>
    <dbReference type="NCBI Taxonomy" id="174260"/>
    <lineage>
        <taxon>Eukaryota</taxon>
        <taxon>Metazoa</taxon>
        <taxon>Cnidaria</taxon>
        <taxon>Anthozoa</taxon>
        <taxon>Hexacorallia</taxon>
        <taxon>Scleractinia</taxon>
        <taxon>Caryophylliina</taxon>
        <taxon>Caryophylliidae</taxon>
        <taxon>Desmophyllum</taxon>
    </lineage>
</organism>
<reference evidence="3" key="1">
    <citation type="submission" date="2023-01" db="EMBL/GenBank/DDBJ databases">
        <title>Genome assembly of the deep-sea coral Lophelia pertusa.</title>
        <authorList>
            <person name="Herrera S."/>
            <person name="Cordes E."/>
        </authorList>
    </citation>
    <scope>NUCLEOTIDE SEQUENCE</scope>
    <source>
        <strain evidence="3">USNM1676648</strain>
        <tissue evidence="3">Polyp</tissue>
    </source>
</reference>
<evidence type="ECO:0000313" key="3">
    <source>
        <dbReference type="EMBL" id="KAJ7357746.1"/>
    </source>
</evidence>
<dbReference type="PANTHER" id="PTHR12654:SF4">
    <property type="entry name" value="PB1 DOMAIN-CONTAINING PROTEIN"/>
    <property type="match status" value="1"/>
</dbReference>
<dbReference type="InterPro" id="IPR006775">
    <property type="entry name" value="GH116_catalytic"/>
</dbReference>
<protein>
    <recommendedName>
        <fullName evidence="5">Glucosylceramidase</fullName>
    </recommendedName>
</protein>
<dbReference type="Proteomes" id="UP001163046">
    <property type="component" value="Unassembled WGS sequence"/>
</dbReference>
<gene>
    <name evidence="3" type="ORF">OS493_023220</name>
</gene>
<dbReference type="GO" id="GO:0008422">
    <property type="term" value="F:beta-glucosidase activity"/>
    <property type="evidence" value="ECO:0007669"/>
    <property type="project" value="TreeGrafter"/>
</dbReference>
<name>A0A9W9YM45_9CNID</name>
<accession>A0A9W9YM45</accession>
<sequence>MERALDLQLNVVDENGCELTGEGPHLFQTTDTIRWKDVTQWVNDKLSLTHSLAFSYFDDEGDLIFGNTEPEWKEVLGNRSDNKDSHGTTISINILVLGKTKLSSCCKDLKPASCCSSDLESTPSCCDFLRPLPTNPDIATGPLEKKVNPLLSQYKYSGDALRAVTLPLGPIGGGSIALAGDGGLRQWQVTNTVAHTAQVPDSFFAIRVDQGSTSKSVVLQSSTWYDQEGFTPAAFVTDHVVPDASKQLLSELPGIKTLEVTAKYPIAEVDFLSDEVPVKVHLEAFNPCIPLDSKNSGIPVIMFNYTVTNSSSDVAKVSLLGTLQNIAGWDGLTPITSEVVGAGYGGNTNSLLHAQNSDLFGIDMSNPTLEEQSSTNGHVSISVLTKPGDKLSTMLQFDDVKEMWGYFTKDGLPGQGKSGPSPTGKTWNGAVCCEREVQPNTSQTFTFFLAWHFPHRYVNWSQASFGINDPNTKFYIGNQYSKFWKDIMEVLTYTTANMNTLTVKTRAFRDAMFNSTLPWQMIDSAAGRVSVIRSPTCMWLADGNLYGFEGCNKVGGCCPLNCTHVFNYEMAIAKCFPDLERTMRVVDLKEQISPNSIIPSRVTVPLELRRGWTFWPNYTDVSPASTSICVDGEIGTVLKTYREILQGASQEWFNGVWPAVKKIMARWMTDLDSGDGLIRAPQPNTYDTCFYGVTTFTCTLYHCALRAAEEMATLQKETDLAAQYSTRFKLGSANLDKACYTNGKWYTQVLDPKNPKAELADGTFV</sequence>
<dbReference type="AlphaFoldDB" id="A0A9W9YM45"/>
<dbReference type="Gene3D" id="3.10.20.90">
    <property type="entry name" value="Phosphatidylinositol 3-kinase Catalytic Subunit, Chain A, domain 1"/>
    <property type="match status" value="1"/>
</dbReference>
<dbReference type="InterPro" id="IPR052566">
    <property type="entry name" value="Non-lysos_glucosylceramidase"/>
</dbReference>
<dbReference type="InterPro" id="IPR024462">
    <property type="entry name" value="GH116_N"/>
</dbReference>
<dbReference type="PANTHER" id="PTHR12654">
    <property type="entry name" value="BILE ACID BETA-GLUCOSIDASE-RELATED"/>
    <property type="match status" value="1"/>
</dbReference>
<proteinExistence type="predicted"/>
<dbReference type="Pfam" id="PF04685">
    <property type="entry name" value="DUF608"/>
    <property type="match status" value="1"/>
</dbReference>
<dbReference type="SUPFAM" id="SSF54277">
    <property type="entry name" value="CAD &amp; PB1 domains"/>
    <property type="match status" value="1"/>
</dbReference>
<dbReference type="Gene3D" id="1.50.10.10">
    <property type="match status" value="1"/>
</dbReference>
<keyword evidence="4" id="KW-1185">Reference proteome</keyword>
<evidence type="ECO:0000313" key="4">
    <source>
        <dbReference type="Proteomes" id="UP001163046"/>
    </source>
</evidence>
<dbReference type="InterPro" id="IPR012341">
    <property type="entry name" value="6hp_glycosidase-like_sf"/>
</dbReference>
<feature type="domain" description="Glycosyl-hydrolase family 116 catalytic region" evidence="1">
    <location>
        <begin position="630"/>
        <end position="748"/>
    </location>
</feature>
<dbReference type="GO" id="GO:0005975">
    <property type="term" value="P:carbohydrate metabolic process"/>
    <property type="evidence" value="ECO:0007669"/>
    <property type="project" value="InterPro"/>
</dbReference>
<feature type="domain" description="Glycosyl-hydrolase family 116 N-terminal" evidence="2">
    <location>
        <begin position="166"/>
        <end position="500"/>
    </location>
</feature>
<dbReference type="Pfam" id="PF12215">
    <property type="entry name" value="Glyco_hydr_116N"/>
    <property type="match status" value="1"/>
</dbReference>